<accession>A0AAV0L344</accession>
<organism evidence="2 3">
    <name type="scientific">Linum tenue</name>
    <dbReference type="NCBI Taxonomy" id="586396"/>
    <lineage>
        <taxon>Eukaryota</taxon>
        <taxon>Viridiplantae</taxon>
        <taxon>Streptophyta</taxon>
        <taxon>Embryophyta</taxon>
        <taxon>Tracheophyta</taxon>
        <taxon>Spermatophyta</taxon>
        <taxon>Magnoliopsida</taxon>
        <taxon>eudicotyledons</taxon>
        <taxon>Gunneridae</taxon>
        <taxon>Pentapetalae</taxon>
        <taxon>rosids</taxon>
        <taxon>fabids</taxon>
        <taxon>Malpighiales</taxon>
        <taxon>Linaceae</taxon>
        <taxon>Linum</taxon>
    </lineage>
</organism>
<gene>
    <name evidence="2" type="ORF">LITE_LOCUS21741</name>
</gene>
<dbReference type="Proteomes" id="UP001154282">
    <property type="component" value="Unassembled WGS sequence"/>
</dbReference>
<feature type="non-terminal residue" evidence="2">
    <location>
        <position position="1"/>
    </location>
</feature>
<comment type="caution">
    <text evidence="2">The sequence shown here is derived from an EMBL/GenBank/DDBJ whole genome shotgun (WGS) entry which is preliminary data.</text>
</comment>
<reference evidence="2" key="1">
    <citation type="submission" date="2022-08" db="EMBL/GenBank/DDBJ databases">
        <authorList>
            <person name="Gutierrez-Valencia J."/>
        </authorList>
    </citation>
    <scope>NUCLEOTIDE SEQUENCE</scope>
</reference>
<evidence type="ECO:0000313" key="3">
    <source>
        <dbReference type="Proteomes" id="UP001154282"/>
    </source>
</evidence>
<dbReference type="EMBL" id="CAMGYJ010000006">
    <property type="protein sequence ID" value="CAI0428611.1"/>
    <property type="molecule type" value="Genomic_DNA"/>
</dbReference>
<protein>
    <submittedName>
        <fullName evidence="2">Uncharacterized protein</fullName>
    </submittedName>
</protein>
<evidence type="ECO:0000256" key="1">
    <source>
        <dbReference type="SAM" id="MobiDB-lite"/>
    </source>
</evidence>
<sequence>PNSKQRLTGGFILALVVNRQQQVKDSCSYRRDNGSNSLQKGERHQQPGEGRTAAAACRK</sequence>
<name>A0AAV0L344_9ROSI</name>
<dbReference type="AlphaFoldDB" id="A0AAV0L344"/>
<proteinExistence type="predicted"/>
<keyword evidence="3" id="KW-1185">Reference proteome</keyword>
<feature type="region of interest" description="Disordered" evidence="1">
    <location>
        <begin position="23"/>
        <end position="59"/>
    </location>
</feature>
<evidence type="ECO:0000313" key="2">
    <source>
        <dbReference type="EMBL" id="CAI0428611.1"/>
    </source>
</evidence>